<dbReference type="CDD" id="cd03426">
    <property type="entry name" value="NUDIX_CoAse_Nudt7"/>
    <property type="match status" value="1"/>
</dbReference>
<evidence type="ECO:0000313" key="8">
    <source>
        <dbReference type="EMBL" id="MFC0523437.1"/>
    </source>
</evidence>
<dbReference type="GO" id="GO:0035539">
    <property type="term" value="F:8-oxo-7,8-dihydrodeoxyguanosine triphosphate pyrophosphatase activity"/>
    <property type="evidence" value="ECO:0007669"/>
    <property type="project" value="UniProtKB-EC"/>
</dbReference>
<comment type="cofactor">
    <cofactor evidence="1">
        <name>Mn(2+)</name>
        <dbReference type="ChEBI" id="CHEBI:29035"/>
    </cofactor>
</comment>
<dbReference type="InterPro" id="IPR000086">
    <property type="entry name" value="NUDIX_hydrolase_dom"/>
</dbReference>
<comment type="cofactor">
    <cofactor evidence="2">
        <name>Mg(2+)</name>
        <dbReference type="ChEBI" id="CHEBI:18420"/>
    </cofactor>
</comment>
<dbReference type="InterPro" id="IPR015797">
    <property type="entry name" value="NUDIX_hydrolase-like_dom_sf"/>
</dbReference>
<organism evidence="8 9">
    <name type="scientific">Pontibacillus salicampi</name>
    <dbReference type="NCBI Taxonomy" id="1449801"/>
    <lineage>
        <taxon>Bacteria</taxon>
        <taxon>Bacillati</taxon>
        <taxon>Bacillota</taxon>
        <taxon>Bacilli</taxon>
        <taxon>Bacillales</taxon>
        <taxon>Bacillaceae</taxon>
        <taxon>Pontibacillus</taxon>
    </lineage>
</organism>
<dbReference type="EMBL" id="JBHLTP010000004">
    <property type="protein sequence ID" value="MFC0523437.1"/>
    <property type="molecule type" value="Genomic_DNA"/>
</dbReference>
<dbReference type="Pfam" id="PF00293">
    <property type="entry name" value="NUDIX"/>
    <property type="match status" value="1"/>
</dbReference>
<evidence type="ECO:0000256" key="2">
    <source>
        <dbReference type="ARBA" id="ARBA00001946"/>
    </source>
</evidence>
<evidence type="ECO:0000256" key="6">
    <source>
        <dbReference type="ARBA" id="ARBA00023211"/>
    </source>
</evidence>
<keyword evidence="5" id="KW-0460">Magnesium</keyword>
<sequence>MNRKSLMEMLVNHTPSIIGDDGLHSYALLLPLMEREDGLHLLFEVRSYEMRRQPGEICFPGGKQDADDADEKDTAVREATEELGVAASQINDVHSIGYMVSPFGMKVEAYAGVLQCTMEELTPNKAEVAEVFTVPLSFFLEEEPEIHYVQMEVTPEASFPFDLIPYGENYQWPKRRYPEYFYYYQGRVIWGLTARILHDFVKSIQ</sequence>
<evidence type="ECO:0000256" key="3">
    <source>
        <dbReference type="ARBA" id="ARBA00022723"/>
    </source>
</evidence>
<protein>
    <submittedName>
        <fullName evidence="8">NUDIX hydrolase</fullName>
        <ecNumber evidence="8">3.6.1.55</ecNumber>
    </submittedName>
</protein>
<keyword evidence="3" id="KW-0479">Metal-binding</keyword>
<evidence type="ECO:0000256" key="1">
    <source>
        <dbReference type="ARBA" id="ARBA00001936"/>
    </source>
</evidence>
<keyword evidence="6" id="KW-0464">Manganese</keyword>
<dbReference type="RefSeq" id="WP_377346224.1">
    <property type="nucleotide sequence ID" value="NZ_JBHLTP010000004.1"/>
</dbReference>
<dbReference type="Proteomes" id="UP001589836">
    <property type="component" value="Unassembled WGS sequence"/>
</dbReference>
<dbReference type="Gene3D" id="3.90.79.10">
    <property type="entry name" value="Nucleoside Triphosphate Pyrophosphohydrolase"/>
    <property type="match status" value="1"/>
</dbReference>
<comment type="caution">
    <text evidence="8">The sequence shown here is derived from an EMBL/GenBank/DDBJ whole genome shotgun (WGS) entry which is preliminary data.</text>
</comment>
<keyword evidence="9" id="KW-1185">Reference proteome</keyword>
<gene>
    <name evidence="8" type="ORF">ACFFGV_07550</name>
</gene>
<feature type="domain" description="Nudix hydrolase" evidence="7">
    <location>
        <begin position="22"/>
        <end position="159"/>
    </location>
</feature>
<dbReference type="EC" id="3.6.1.55" evidence="8"/>
<keyword evidence="4 8" id="KW-0378">Hydrolase</keyword>
<evidence type="ECO:0000256" key="5">
    <source>
        <dbReference type="ARBA" id="ARBA00022842"/>
    </source>
</evidence>
<evidence type="ECO:0000256" key="4">
    <source>
        <dbReference type="ARBA" id="ARBA00022801"/>
    </source>
</evidence>
<name>A0ABV6LLZ5_9BACI</name>
<reference evidence="8 9" key="1">
    <citation type="submission" date="2024-09" db="EMBL/GenBank/DDBJ databases">
        <authorList>
            <person name="Sun Q."/>
            <person name="Mori K."/>
        </authorList>
    </citation>
    <scope>NUCLEOTIDE SEQUENCE [LARGE SCALE GENOMIC DNA]</scope>
    <source>
        <strain evidence="8 9">NCAIM B.02529</strain>
    </source>
</reference>
<evidence type="ECO:0000313" key="9">
    <source>
        <dbReference type="Proteomes" id="UP001589836"/>
    </source>
</evidence>
<evidence type="ECO:0000259" key="7">
    <source>
        <dbReference type="PROSITE" id="PS51462"/>
    </source>
</evidence>
<dbReference type="PROSITE" id="PS51462">
    <property type="entry name" value="NUDIX"/>
    <property type="match status" value="1"/>
</dbReference>
<accession>A0ABV6LLZ5</accession>
<proteinExistence type="predicted"/>
<dbReference type="PANTHER" id="PTHR12992">
    <property type="entry name" value="NUDIX HYDROLASE"/>
    <property type="match status" value="1"/>
</dbReference>
<dbReference type="SUPFAM" id="SSF55811">
    <property type="entry name" value="Nudix"/>
    <property type="match status" value="1"/>
</dbReference>
<dbReference type="InterPro" id="IPR045121">
    <property type="entry name" value="CoAse"/>
</dbReference>
<dbReference type="PANTHER" id="PTHR12992:SF11">
    <property type="entry name" value="MITOCHONDRIAL COENZYME A DIPHOSPHATASE NUDT8"/>
    <property type="match status" value="1"/>
</dbReference>